<dbReference type="EMBL" id="JAGGNH010000008">
    <property type="protein sequence ID" value="KAJ0965835.1"/>
    <property type="molecule type" value="Genomic_DNA"/>
</dbReference>
<reference evidence="1" key="2">
    <citation type="journal article" date="2022" name="Hortic Res">
        <title>The genome of Dioscorea zingiberensis sheds light on the biosynthesis, origin and evolution of the medicinally important diosgenin saponins.</title>
        <authorList>
            <person name="Li Y."/>
            <person name="Tan C."/>
            <person name="Li Z."/>
            <person name="Guo J."/>
            <person name="Li S."/>
            <person name="Chen X."/>
            <person name="Wang C."/>
            <person name="Dai X."/>
            <person name="Yang H."/>
            <person name="Song W."/>
            <person name="Hou L."/>
            <person name="Xu J."/>
            <person name="Tong Z."/>
            <person name="Xu A."/>
            <person name="Yuan X."/>
            <person name="Wang W."/>
            <person name="Yang Q."/>
            <person name="Chen L."/>
            <person name="Sun Z."/>
            <person name="Wang K."/>
            <person name="Pan B."/>
            <person name="Chen J."/>
            <person name="Bao Y."/>
            <person name="Liu F."/>
            <person name="Qi X."/>
            <person name="Gang D.R."/>
            <person name="Wen J."/>
            <person name="Li J."/>
        </authorList>
    </citation>
    <scope>NUCLEOTIDE SEQUENCE</scope>
    <source>
        <strain evidence="1">Dzin_1.0</strain>
    </source>
</reference>
<dbReference type="AlphaFoldDB" id="A0A9D5H793"/>
<accession>A0A9D5H793</accession>
<organism evidence="1 2">
    <name type="scientific">Dioscorea zingiberensis</name>
    <dbReference type="NCBI Taxonomy" id="325984"/>
    <lineage>
        <taxon>Eukaryota</taxon>
        <taxon>Viridiplantae</taxon>
        <taxon>Streptophyta</taxon>
        <taxon>Embryophyta</taxon>
        <taxon>Tracheophyta</taxon>
        <taxon>Spermatophyta</taxon>
        <taxon>Magnoliopsida</taxon>
        <taxon>Liliopsida</taxon>
        <taxon>Dioscoreales</taxon>
        <taxon>Dioscoreaceae</taxon>
        <taxon>Dioscorea</taxon>
    </lineage>
</organism>
<sequence>MPPRQTALIIQCEVGVNIGAEFNHLGLHFGTNKCVYLLQHHKAMMAKPMDLKASSCFYNSCGLSMESLKINASRFYGGQGLRANLRINVYVVRLFL</sequence>
<gene>
    <name evidence="1" type="ORF">J5N97_026973</name>
</gene>
<proteinExistence type="predicted"/>
<evidence type="ECO:0000313" key="1">
    <source>
        <dbReference type="EMBL" id="KAJ0965835.1"/>
    </source>
</evidence>
<protein>
    <submittedName>
        <fullName evidence="1">Uncharacterized protein</fullName>
    </submittedName>
</protein>
<name>A0A9D5H793_9LILI</name>
<dbReference type="Proteomes" id="UP001085076">
    <property type="component" value="Miscellaneous, Linkage group lg08"/>
</dbReference>
<reference evidence="1" key="1">
    <citation type="submission" date="2021-03" db="EMBL/GenBank/DDBJ databases">
        <authorList>
            <person name="Li Z."/>
            <person name="Yang C."/>
        </authorList>
    </citation>
    <scope>NUCLEOTIDE SEQUENCE</scope>
    <source>
        <strain evidence="1">Dzin_1.0</strain>
        <tissue evidence="1">Leaf</tissue>
    </source>
</reference>
<evidence type="ECO:0000313" key="2">
    <source>
        <dbReference type="Proteomes" id="UP001085076"/>
    </source>
</evidence>
<keyword evidence="2" id="KW-1185">Reference proteome</keyword>
<comment type="caution">
    <text evidence="1">The sequence shown here is derived from an EMBL/GenBank/DDBJ whole genome shotgun (WGS) entry which is preliminary data.</text>
</comment>